<protein>
    <submittedName>
        <fullName evidence="3">HNH endonuclease signature motif containing protein</fullName>
    </submittedName>
</protein>
<evidence type="ECO:0000259" key="2">
    <source>
        <dbReference type="SMART" id="SM00507"/>
    </source>
</evidence>
<dbReference type="Gene3D" id="1.10.30.50">
    <property type="match status" value="1"/>
</dbReference>
<dbReference type="Proteomes" id="UP001501079">
    <property type="component" value="Unassembled WGS sequence"/>
</dbReference>
<dbReference type="CDD" id="cd00085">
    <property type="entry name" value="HNHc"/>
    <property type="match status" value="1"/>
</dbReference>
<dbReference type="InterPro" id="IPR003615">
    <property type="entry name" value="HNH_nuc"/>
</dbReference>
<evidence type="ECO:0000313" key="4">
    <source>
        <dbReference type="Proteomes" id="UP001501079"/>
    </source>
</evidence>
<dbReference type="InterPro" id="IPR003870">
    <property type="entry name" value="DUF222"/>
</dbReference>
<name>A0ABP8A5F0_9MICO</name>
<reference evidence="4" key="1">
    <citation type="journal article" date="2019" name="Int. J. Syst. Evol. Microbiol.">
        <title>The Global Catalogue of Microorganisms (GCM) 10K type strain sequencing project: providing services to taxonomists for standard genome sequencing and annotation.</title>
        <authorList>
            <consortium name="The Broad Institute Genomics Platform"/>
            <consortium name="The Broad Institute Genome Sequencing Center for Infectious Disease"/>
            <person name="Wu L."/>
            <person name="Ma J."/>
        </authorList>
    </citation>
    <scope>NUCLEOTIDE SEQUENCE [LARGE SCALE GENOMIC DNA]</scope>
    <source>
        <strain evidence="4">JCM 17591</strain>
    </source>
</reference>
<accession>A0ABP8A5F0</accession>
<keyword evidence="4" id="KW-1185">Reference proteome</keyword>
<dbReference type="Pfam" id="PF02720">
    <property type="entry name" value="DUF222"/>
    <property type="match status" value="1"/>
</dbReference>
<evidence type="ECO:0000256" key="1">
    <source>
        <dbReference type="SAM" id="MobiDB-lite"/>
    </source>
</evidence>
<dbReference type="SMART" id="SM00507">
    <property type="entry name" value="HNHc"/>
    <property type="match status" value="1"/>
</dbReference>
<dbReference type="EMBL" id="BAABBW010000004">
    <property type="protein sequence ID" value="GAA4178224.1"/>
    <property type="molecule type" value="Genomic_DNA"/>
</dbReference>
<dbReference type="RefSeq" id="WP_344755503.1">
    <property type="nucleotide sequence ID" value="NZ_BAABBW010000004.1"/>
</dbReference>
<organism evidence="3 4">
    <name type="scientific">Gryllotalpicola koreensis</name>
    <dbReference type="NCBI Taxonomy" id="993086"/>
    <lineage>
        <taxon>Bacteria</taxon>
        <taxon>Bacillati</taxon>
        <taxon>Actinomycetota</taxon>
        <taxon>Actinomycetes</taxon>
        <taxon>Micrococcales</taxon>
        <taxon>Microbacteriaceae</taxon>
        <taxon>Gryllotalpicola</taxon>
    </lineage>
</organism>
<dbReference type="GO" id="GO:0004519">
    <property type="term" value="F:endonuclease activity"/>
    <property type="evidence" value="ECO:0007669"/>
    <property type="project" value="UniProtKB-KW"/>
</dbReference>
<keyword evidence="3" id="KW-0255">Endonuclease</keyword>
<gene>
    <name evidence="3" type="ORF">GCM10022287_28230</name>
</gene>
<feature type="region of interest" description="Disordered" evidence="1">
    <location>
        <begin position="234"/>
        <end position="256"/>
    </location>
</feature>
<keyword evidence="3" id="KW-0378">Hydrolase</keyword>
<feature type="domain" description="HNH nuclease" evidence="2">
    <location>
        <begin position="350"/>
        <end position="403"/>
    </location>
</feature>
<feature type="region of interest" description="Disordered" evidence="1">
    <location>
        <begin position="424"/>
        <end position="455"/>
    </location>
</feature>
<proteinExistence type="predicted"/>
<sequence>MSKVGSAACEALSRLGAVLPVDPSALTDGQLLDFVSRVEAASGQVEALKLAAARAVSERSAGGAPDSLARRLGFKTAAGVIQDLTKTSGKEAARLIRDVEDLAKLPQVEEAVMDGRIGREAAGVIAGELKKAAGGKLENLGAASGTPETRELETLQTELVELATSAGADEVKAKAAEKAAALNVAAVVDQAAKAMDGRFFWIGPTIDGAARVSGLLPAGHAAVVRGVLDGLSNPKGKKTVSFQPDPDEPPADARTRGQKAADHLRDVFATAARSAQMPDMGGDHPTVWISTTAAELQSGSGFAFYAGTPEPVPVSEAVQAACAGGIQTVVFGKDGDVLNLGLQVRGFTKRQRRAIALRDGGTCIIPGCDVPAQWCEVHHVTPYQDGGPTDVCNGVLVCWFHHHEIDTGPWHLRMTHGTPEVRYTHGSTDTGWKPVGNGAASRLRAQAPPGAPPGS</sequence>
<evidence type="ECO:0000313" key="3">
    <source>
        <dbReference type="EMBL" id="GAA4178224.1"/>
    </source>
</evidence>
<comment type="caution">
    <text evidence="3">The sequence shown here is derived from an EMBL/GenBank/DDBJ whole genome shotgun (WGS) entry which is preliminary data.</text>
</comment>
<keyword evidence="3" id="KW-0540">Nuclease</keyword>